<keyword evidence="4" id="KW-0479">Metal-binding</keyword>
<dbReference type="GO" id="GO:0009411">
    <property type="term" value="P:response to UV"/>
    <property type="evidence" value="ECO:0000318"/>
    <property type="project" value="GO_Central"/>
</dbReference>
<dbReference type="Gramene" id="ERN14096">
    <property type="protein sequence ID" value="ERN14096"/>
    <property type="gene ID" value="AMTR_s00021p00235100"/>
</dbReference>
<dbReference type="PANTHER" id="PTHR28670">
    <property type="entry name" value="UV-STIMULATED SCAFFOLD PROTEIN A"/>
    <property type="match status" value="1"/>
</dbReference>
<dbReference type="GO" id="GO:0008270">
    <property type="term" value="F:zinc ion binding"/>
    <property type="evidence" value="ECO:0007669"/>
    <property type="project" value="UniProtKB-KW"/>
</dbReference>
<accession>W1Q0S4</accession>
<evidence type="ECO:0000256" key="10">
    <source>
        <dbReference type="SAM" id="MobiDB-lite"/>
    </source>
</evidence>
<evidence type="ECO:0000256" key="1">
    <source>
        <dbReference type="ARBA" id="ARBA00004286"/>
    </source>
</evidence>
<protein>
    <recommendedName>
        <fullName evidence="11">UV-stimulated scaffold protein A C-terminal domain-containing protein</fullName>
    </recommendedName>
</protein>
<dbReference type="OMA" id="EEHAEMR"/>
<dbReference type="STRING" id="13333.W1Q0S4"/>
<gene>
    <name evidence="12" type="ORF">AMTR_s00021p00235100</name>
</gene>
<dbReference type="AlphaFoldDB" id="W1Q0S4"/>
<dbReference type="KEGG" id="atr:18442348"/>
<dbReference type="PANTHER" id="PTHR28670:SF1">
    <property type="entry name" value="UV-STIMULATED SCAFFOLD PROTEIN A"/>
    <property type="match status" value="1"/>
</dbReference>
<dbReference type="OrthoDB" id="5594015at2759"/>
<dbReference type="GO" id="GO:0006283">
    <property type="term" value="P:transcription-coupled nucleotide-excision repair"/>
    <property type="evidence" value="ECO:0000318"/>
    <property type="project" value="GO_Central"/>
</dbReference>
<evidence type="ECO:0000256" key="2">
    <source>
        <dbReference type="ARBA" id="ARBA00009240"/>
    </source>
</evidence>
<evidence type="ECO:0000256" key="3">
    <source>
        <dbReference type="ARBA" id="ARBA00022454"/>
    </source>
</evidence>
<keyword evidence="3" id="KW-0158">Chromosome</keyword>
<feature type="region of interest" description="Disordered" evidence="10">
    <location>
        <begin position="342"/>
        <end position="376"/>
    </location>
</feature>
<comment type="similarity">
    <text evidence="2">Belongs to the UVSSA family.</text>
</comment>
<dbReference type="SUPFAM" id="SSF48464">
    <property type="entry name" value="ENTH/VHS domain"/>
    <property type="match status" value="1"/>
</dbReference>
<evidence type="ECO:0000313" key="12">
    <source>
        <dbReference type="EMBL" id="ERN14096.1"/>
    </source>
</evidence>
<dbReference type="eggNOG" id="KOG2374">
    <property type="taxonomic scope" value="Eukaryota"/>
</dbReference>
<keyword evidence="13" id="KW-1185">Reference proteome</keyword>
<dbReference type="Pfam" id="PF20867">
    <property type="entry name" value="UVSSA_N"/>
    <property type="match status" value="1"/>
</dbReference>
<dbReference type="GO" id="GO:0005694">
    <property type="term" value="C:chromosome"/>
    <property type="evidence" value="ECO:0000318"/>
    <property type="project" value="GO_Central"/>
</dbReference>
<proteinExistence type="inferred from homology"/>
<evidence type="ECO:0000256" key="8">
    <source>
        <dbReference type="ARBA" id="ARBA00023054"/>
    </source>
</evidence>
<dbReference type="Proteomes" id="UP000017836">
    <property type="component" value="Unassembled WGS sequence"/>
</dbReference>
<organism evidence="12 13">
    <name type="scientific">Amborella trichopoda</name>
    <dbReference type="NCBI Taxonomy" id="13333"/>
    <lineage>
        <taxon>Eukaryota</taxon>
        <taxon>Viridiplantae</taxon>
        <taxon>Streptophyta</taxon>
        <taxon>Embryophyta</taxon>
        <taxon>Tracheophyta</taxon>
        <taxon>Spermatophyta</taxon>
        <taxon>Magnoliopsida</taxon>
        <taxon>Amborellales</taxon>
        <taxon>Amborellaceae</taxon>
        <taxon>Amborella</taxon>
    </lineage>
</organism>
<reference evidence="13" key="1">
    <citation type="journal article" date="2013" name="Science">
        <title>The Amborella genome and the evolution of flowering plants.</title>
        <authorList>
            <consortium name="Amborella Genome Project"/>
        </authorList>
    </citation>
    <scope>NUCLEOTIDE SEQUENCE [LARGE SCALE GENOMIC DNA]</scope>
</reference>
<dbReference type="EMBL" id="KI392560">
    <property type="protein sequence ID" value="ERN14096.1"/>
    <property type="molecule type" value="Genomic_DNA"/>
</dbReference>
<comment type="subcellular location">
    <subcellularLocation>
        <location evidence="1">Chromosome</location>
    </subcellularLocation>
</comment>
<evidence type="ECO:0000256" key="6">
    <source>
        <dbReference type="ARBA" id="ARBA00022771"/>
    </source>
</evidence>
<evidence type="ECO:0000256" key="5">
    <source>
        <dbReference type="ARBA" id="ARBA00022763"/>
    </source>
</evidence>
<evidence type="ECO:0000259" key="11">
    <source>
        <dbReference type="Pfam" id="PF09740"/>
    </source>
</evidence>
<name>W1Q0S4_AMBTC</name>
<keyword evidence="8" id="KW-0175">Coiled coil</keyword>
<evidence type="ECO:0000256" key="9">
    <source>
        <dbReference type="ARBA" id="ARBA00023204"/>
    </source>
</evidence>
<keyword evidence="6" id="KW-0863">Zinc-finger</keyword>
<dbReference type="InterPro" id="IPR018610">
    <property type="entry name" value="UVSSA"/>
</dbReference>
<sequence>MATDGGKLSSLIEKATHSTSRELDSSLLNSIKAIVKSSDANVHVTVETLMENMKKNHSQVRYLALLIIDELFMRSKLFRSLLVVNFDGFLGLSTGFRRNMPLPPPASIASILRSKSIELLEKWNDSFGCHYKQIRLGYDYLKNVLRFQFPNLPETAARLRHERREREIRSKEILVNKFENLKSNYSSIKGEIRSTSDEISECFEIISGTNSKDNKFSCDSVDDENAVEESTSLAMRRIRLESLREGMIVHENSDNKAVFDMLRELYKLLTSKHLKTVQDSISVLVRVDASDVRFRDSALKELIDIRNDLQLAKKRCEELGCVAPDDDENRILWEEGKIEVESNENSNLSGEANKDMVYNSYGDESKNDASTSGKESIDEETIVAGDGFGPSSPRQQLLAKAPVMTWGSFLDSWGMVRDVPANQRGMELECHWGRVDYDAVIPAEKIAELNVQMTYYNEQHGEIRPCFAPLKKGGLCQRRDLRVCPFHGPIVPRDVEGNPIIANTSQKHDSIDIGGPSILKTSTKDSDVSFQPSDLETLTAEELAKQAVKNVRTREGKEREKDKNEKRALKRAKLAKVREHNEMVLRQSALASTSQGLGEVMGEDIEALHHTSSEYKEKKQTLASMLRKKVTPRDRLARRLLNAHATEATVRQLTHGEDSNYREAFPNQW</sequence>
<dbReference type="InterPro" id="IPR008942">
    <property type="entry name" value="ENTH_VHS"/>
</dbReference>
<keyword evidence="5" id="KW-0227">DNA damage</keyword>
<dbReference type="InterPro" id="IPR049408">
    <property type="entry name" value="UVSSA_N_a-solenoid_rpt"/>
</dbReference>
<keyword evidence="9" id="KW-0234">DNA repair</keyword>
<evidence type="ECO:0000256" key="4">
    <source>
        <dbReference type="ARBA" id="ARBA00022723"/>
    </source>
</evidence>
<dbReference type="Gene3D" id="1.25.40.90">
    <property type="match status" value="1"/>
</dbReference>
<evidence type="ECO:0000313" key="13">
    <source>
        <dbReference type="Proteomes" id="UP000017836"/>
    </source>
</evidence>
<dbReference type="Pfam" id="PF09740">
    <property type="entry name" value="DUF2043"/>
    <property type="match status" value="1"/>
</dbReference>
<dbReference type="GO" id="GO:0000993">
    <property type="term" value="F:RNA polymerase II complex binding"/>
    <property type="evidence" value="ECO:0000318"/>
    <property type="project" value="GO_Central"/>
</dbReference>
<dbReference type="HOGENOM" id="CLU_027998_0_0_1"/>
<evidence type="ECO:0000256" key="7">
    <source>
        <dbReference type="ARBA" id="ARBA00022833"/>
    </source>
</evidence>
<dbReference type="InterPro" id="IPR049431">
    <property type="entry name" value="UVSSA_C"/>
</dbReference>
<feature type="domain" description="UV-stimulated scaffold protein A C-terminal" evidence="11">
    <location>
        <begin position="399"/>
        <end position="500"/>
    </location>
</feature>
<keyword evidence="7" id="KW-0862">Zinc</keyword>